<dbReference type="Proteomes" id="UP000515203">
    <property type="component" value="Unplaced"/>
</dbReference>
<sequence length="598" mass="65470">MSRQRALAQALDRAEEVMARAQQRPPARRVPLSEEKSLHDKLYDIYVEECGKEPEATDELTTNVNLLEKLVSRESLPCLVFNLYPREQGYSIMLDDKSGSLAEPISLPYQEDQLLEYLDAQQLPPVLLDVLDTSQINIFHSGCVIAEIRDYRQCVGVGSAAPRSKHVLLRPTLQTLVCGVEAIVRDSPSSTQQEKPTCERQLTLPMSEPVFLDPSVAVACTDNRLLFTMHKMNTAPMQQCFKRHLQPNLSLLHELSQCSPPPDFRVLTICKKMERNMGQEYNLRITSQNYVDTWKQRRCDLTVPSEIDVEKYAKGKEGPLPGDVPRHCWPPLVMEYDSLFEYEPEVQPWETDPSIVLTNDDPLWCDMVDPPKFSTLMSFKPPAQVYTCDHSGGLMAALKTDAGRAVSPCQESVQSTAQGAGKMASSASSSVSQPSPGAKPQQPATSVSKKSSVSGKEVSPEVLQVSLASSSGLCSSVQDSSVLQFSSSQMFPTLLPSPKADSISQESPLDVRGVRSPPPSAQLLASSSEGTLVTQNPASSTSLDVVSEVGPVQGAPGLRFQVPPALQQQLQPHEEMQVQVQVQGAVSSASGDSSHTDH</sequence>
<dbReference type="InterPro" id="IPR021950">
    <property type="entry name" value="Spt20"/>
</dbReference>
<evidence type="ECO:0000313" key="5">
    <source>
        <dbReference type="RefSeq" id="XP_012370229.2"/>
    </source>
</evidence>
<dbReference type="Pfam" id="PF12090">
    <property type="entry name" value="Spt20_SEP"/>
    <property type="match status" value="1"/>
</dbReference>
<evidence type="ECO:0000313" key="4">
    <source>
        <dbReference type="Proteomes" id="UP000515203"/>
    </source>
</evidence>
<dbReference type="InterPro" id="IPR046468">
    <property type="entry name" value="Spt20-like_SEP"/>
</dbReference>
<dbReference type="InParanoid" id="A0A6P3VB98"/>
<dbReference type="AlphaFoldDB" id="A0A6P3VB98"/>
<evidence type="ECO:0000256" key="1">
    <source>
        <dbReference type="ARBA" id="ARBA00009112"/>
    </source>
</evidence>
<dbReference type="GO" id="GO:0000124">
    <property type="term" value="C:SAGA complex"/>
    <property type="evidence" value="ECO:0007669"/>
    <property type="project" value="InterPro"/>
</dbReference>
<comment type="similarity">
    <text evidence="1">Belongs to the SPT20 family.</text>
</comment>
<feature type="domain" description="Spt20-like SEP" evidence="3">
    <location>
        <begin position="76"/>
        <end position="219"/>
    </location>
</feature>
<dbReference type="GO" id="GO:0003712">
    <property type="term" value="F:transcription coregulator activity"/>
    <property type="evidence" value="ECO:0007669"/>
    <property type="project" value="InterPro"/>
</dbReference>
<dbReference type="PANTHER" id="PTHR13526">
    <property type="entry name" value="TRANSCRIPTION FACTOR SPT20 HOMOLOG"/>
    <property type="match status" value="1"/>
</dbReference>
<feature type="region of interest" description="Disordered" evidence="2">
    <location>
        <begin position="409"/>
        <end position="455"/>
    </location>
</feature>
<dbReference type="RefSeq" id="XP_012370229.2">
    <property type="nucleotide sequence ID" value="XM_012514775.2"/>
</dbReference>
<feature type="region of interest" description="Disordered" evidence="2">
    <location>
        <begin position="571"/>
        <end position="598"/>
    </location>
</feature>
<reference evidence="5" key="1">
    <citation type="submission" date="2025-08" db="UniProtKB">
        <authorList>
            <consortium name="RefSeq"/>
        </authorList>
    </citation>
    <scope>IDENTIFICATION</scope>
</reference>
<accession>A0A6P3VB98</accession>
<name>A0A6P3VB98_OCTDE</name>
<evidence type="ECO:0000259" key="3">
    <source>
        <dbReference type="Pfam" id="PF12090"/>
    </source>
</evidence>
<dbReference type="GeneID" id="101571192"/>
<keyword evidence="4" id="KW-1185">Reference proteome</keyword>
<feature type="compositionally biased region" description="Low complexity" evidence="2">
    <location>
        <begin position="571"/>
        <end position="591"/>
    </location>
</feature>
<gene>
    <name evidence="5" type="primary">LOC101571192</name>
</gene>
<dbReference type="PANTHER" id="PTHR13526:SF8">
    <property type="entry name" value="TRANSCRIPTION FACTOR SPT20 HOMOLOG"/>
    <property type="match status" value="1"/>
</dbReference>
<feature type="region of interest" description="Disordered" evidence="2">
    <location>
        <begin position="496"/>
        <end position="539"/>
    </location>
</feature>
<dbReference type="GO" id="GO:0006357">
    <property type="term" value="P:regulation of transcription by RNA polymerase II"/>
    <property type="evidence" value="ECO:0007669"/>
    <property type="project" value="TreeGrafter"/>
</dbReference>
<protein>
    <submittedName>
        <fullName evidence="5">Transcription factor SPT20 homolog</fullName>
    </submittedName>
</protein>
<feature type="compositionally biased region" description="Low complexity" evidence="2">
    <location>
        <begin position="417"/>
        <end position="439"/>
    </location>
</feature>
<feature type="compositionally biased region" description="Low complexity" evidence="2">
    <location>
        <begin position="446"/>
        <end position="455"/>
    </location>
</feature>
<organism evidence="4 5">
    <name type="scientific">Octodon degus</name>
    <name type="common">Degu</name>
    <name type="synonym">Sciurus degus</name>
    <dbReference type="NCBI Taxonomy" id="10160"/>
    <lineage>
        <taxon>Eukaryota</taxon>
        <taxon>Metazoa</taxon>
        <taxon>Chordata</taxon>
        <taxon>Craniata</taxon>
        <taxon>Vertebrata</taxon>
        <taxon>Euteleostomi</taxon>
        <taxon>Mammalia</taxon>
        <taxon>Eutheria</taxon>
        <taxon>Euarchontoglires</taxon>
        <taxon>Glires</taxon>
        <taxon>Rodentia</taxon>
        <taxon>Hystricomorpha</taxon>
        <taxon>Octodontidae</taxon>
        <taxon>Octodon</taxon>
    </lineage>
</organism>
<feature type="compositionally biased region" description="Polar residues" evidence="2">
    <location>
        <begin position="529"/>
        <end position="539"/>
    </location>
</feature>
<proteinExistence type="inferred from homology"/>
<dbReference type="OrthoDB" id="1932706at2759"/>
<evidence type="ECO:0000256" key="2">
    <source>
        <dbReference type="SAM" id="MobiDB-lite"/>
    </source>
</evidence>